<evidence type="ECO:0000313" key="1">
    <source>
        <dbReference type="EMBL" id="EGU88225.1"/>
    </source>
</evidence>
<reference evidence="1" key="1">
    <citation type="journal article" date="2012" name="Mol. Plant Microbe Interact.">
        <title>A highly conserved effector in Fusarium oxysporum is required for full virulence on Arabidopsis.</title>
        <authorList>
            <person name="Thatcher L.F."/>
            <person name="Gardiner D.M."/>
            <person name="Kazan K."/>
            <person name="Manners J."/>
        </authorList>
    </citation>
    <scope>NUCLEOTIDE SEQUENCE [LARGE SCALE GENOMIC DNA]</scope>
    <source>
        <strain evidence="1">Fo5176</strain>
    </source>
</reference>
<name>F9F4D2_FUSOF</name>
<accession>F9F4D2</accession>
<gene>
    <name evidence="1" type="ORF">FOXB_01257</name>
</gene>
<organism evidence="1">
    <name type="scientific">Fusarium oxysporum (strain Fo5176)</name>
    <name type="common">Fusarium vascular wilt</name>
    <dbReference type="NCBI Taxonomy" id="660025"/>
    <lineage>
        <taxon>Eukaryota</taxon>
        <taxon>Fungi</taxon>
        <taxon>Dikarya</taxon>
        <taxon>Ascomycota</taxon>
        <taxon>Pezizomycotina</taxon>
        <taxon>Sordariomycetes</taxon>
        <taxon>Hypocreomycetidae</taxon>
        <taxon>Hypocreales</taxon>
        <taxon>Nectriaceae</taxon>
        <taxon>Fusarium</taxon>
        <taxon>Fusarium oxysporum species complex</taxon>
    </lineage>
</organism>
<sequence>MTGLLLPASPLARPLCLTKPNTLPEAHRAGFY</sequence>
<proteinExistence type="predicted"/>
<dbReference type="AlphaFoldDB" id="F9F4D2"/>
<comment type="caution">
    <text evidence="1">The sequence shown here is derived from an EMBL/GenBank/DDBJ whole genome shotgun (WGS) entry which is preliminary data.</text>
</comment>
<dbReference type="EMBL" id="AFQF01000462">
    <property type="protein sequence ID" value="EGU88225.1"/>
    <property type="molecule type" value="Genomic_DNA"/>
</dbReference>
<protein>
    <submittedName>
        <fullName evidence="1">Uncharacterized protein</fullName>
    </submittedName>
</protein>